<reference evidence="4" key="1">
    <citation type="submission" date="2023-03" db="EMBL/GenBank/DDBJ databases">
        <title>Chitinimonas shenzhenensis gen. nov., sp. nov., a novel member of family Burkholderiaceae isolated from activated sludge collected in Shen Zhen, China.</title>
        <authorList>
            <person name="Wang X."/>
        </authorList>
    </citation>
    <scope>NUCLEOTIDE SEQUENCE</scope>
    <source>
        <strain evidence="4">DQS-5</strain>
    </source>
</reference>
<dbReference type="InterPro" id="IPR000160">
    <property type="entry name" value="GGDEF_dom"/>
</dbReference>
<accession>A0ABT7DVV4</accession>
<dbReference type="Gene3D" id="3.30.70.270">
    <property type="match status" value="1"/>
</dbReference>
<sequence length="604" mass="67408">MTAKKSGGGHRLDAAELNRRAWATQFSQPEKARSLAFRALEEAERESNQAESGWAQLSLAFHELRYGSIEAGEQRLSLAEPALLAVEDRRGIWLTRDARGFVLMRRHQLQPALELYLENAAAPLDERHPEDFAWSCNGAATAYSYLGRHPEGLRWFYRAAGWLDHANQPVLLGMVLANIGVAQRTVGNDDDALAALDAAWKQVRRSPRHRVTGQILALLAACYLGVGRYNESLKLVGRLEQIGEAAQPVYAQGFVHLTAARAYYEAGDFDRAEQRLQRALPVLESTLGDPNHAVYNCLHGLLALRRGELHQACERLNESWALLAAERHPSIGVWIAQARAQAIEQAGDLTAALAAWRDFGTLRRQFMQLGNRSRAQTIRLELELEQARREREQSVRARALLDATNSELLSTNAELMRKIAEARRLERRLRIDASRDALTGLSNRRYLFENFAARMERAQRDRQQVVVALIDLDRFKQVNDRHGHATGDLVLRTFARVLRRCVRPGDLLGRYGGEEFCLVVPAVETDVALARLETLRKRLDDVRLTTVEGDLLKIEFSAGLAVYPLHADSLDGLLAAADKALYRAKASGRGCTVVAGTPDAPHPA</sequence>
<evidence type="ECO:0000313" key="4">
    <source>
        <dbReference type="EMBL" id="MDK2123295.1"/>
    </source>
</evidence>
<keyword evidence="2" id="KW-0175">Coiled coil</keyword>
<dbReference type="SMART" id="SM00267">
    <property type="entry name" value="GGDEF"/>
    <property type="match status" value="1"/>
</dbReference>
<dbReference type="CDD" id="cd01949">
    <property type="entry name" value="GGDEF"/>
    <property type="match status" value="1"/>
</dbReference>
<evidence type="ECO:0000256" key="1">
    <source>
        <dbReference type="ARBA" id="ARBA00012528"/>
    </source>
</evidence>
<dbReference type="InterPro" id="IPR050469">
    <property type="entry name" value="Diguanylate_Cyclase"/>
</dbReference>
<dbReference type="PROSITE" id="PS50887">
    <property type="entry name" value="GGDEF"/>
    <property type="match status" value="1"/>
</dbReference>
<dbReference type="SUPFAM" id="SSF55073">
    <property type="entry name" value="Nucleotide cyclase"/>
    <property type="match status" value="1"/>
</dbReference>
<dbReference type="GO" id="GO:0052621">
    <property type="term" value="F:diguanylate cyclase activity"/>
    <property type="evidence" value="ECO:0007669"/>
    <property type="project" value="UniProtKB-EC"/>
</dbReference>
<dbReference type="PANTHER" id="PTHR45138">
    <property type="entry name" value="REGULATORY COMPONENTS OF SENSORY TRANSDUCTION SYSTEM"/>
    <property type="match status" value="1"/>
</dbReference>
<evidence type="ECO:0000259" key="3">
    <source>
        <dbReference type="PROSITE" id="PS50887"/>
    </source>
</evidence>
<name>A0ABT7DVV4_9NEIS</name>
<dbReference type="Pfam" id="PF00990">
    <property type="entry name" value="GGDEF"/>
    <property type="match status" value="1"/>
</dbReference>
<dbReference type="Gene3D" id="1.25.40.10">
    <property type="entry name" value="Tetratricopeptide repeat domain"/>
    <property type="match status" value="2"/>
</dbReference>
<evidence type="ECO:0000313" key="5">
    <source>
        <dbReference type="Proteomes" id="UP001172778"/>
    </source>
</evidence>
<gene>
    <name evidence="4" type="ORF">PZA18_04425</name>
</gene>
<feature type="coiled-coil region" evidence="2">
    <location>
        <begin position="377"/>
        <end position="432"/>
    </location>
</feature>
<organism evidence="4 5">
    <name type="scientific">Parachitinimonas caeni</name>
    <dbReference type="NCBI Taxonomy" id="3031301"/>
    <lineage>
        <taxon>Bacteria</taxon>
        <taxon>Pseudomonadati</taxon>
        <taxon>Pseudomonadota</taxon>
        <taxon>Betaproteobacteria</taxon>
        <taxon>Neisseriales</taxon>
        <taxon>Chitinibacteraceae</taxon>
        <taxon>Parachitinimonas</taxon>
    </lineage>
</organism>
<dbReference type="InterPro" id="IPR029787">
    <property type="entry name" value="Nucleotide_cyclase"/>
</dbReference>
<dbReference type="SUPFAM" id="SSF48452">
    <property type="entry name" value="TPR-like"/>
    <property type="match status" value="2"/>
</dbReference>
<dbReference type="InterPro" id="IPR011990">
    <property type="entry name" value="TPR-like_helical_dom_sf"/>
</dbReference>
<comment type="caution">
    <text evidence="4">The sequence shown here is derived from an EMBL/GenBank/DDBJ whole genome shotgun (WGS) entry which is preliminary data.</text>
</comment>
<keyword evidence="5" id="KW-1185">Reference proteome</keyword>
<evidence type="ECO:0000256" key="2">
    <source>
        <dbReference type="SAM" id="Coils"/>
    </source>
</evidence>
<dbReference type="EC" id="2.7.7.65" evidence="1"/>
<dbReference type="NCBIfam" id="TIGR00254">
    <property type="entry name" value="GGDEF"/>
    <property type="match status" value="1"/>
</dbReference>
<dbReference type="PANTHER" id="PTHR45138:SF24">
    <property type="entry name" value="DIGUANYLATE CYCLASE DGCC-RELATED"/>
    <property type="match status" value="1"/>
</dbReference>
<dbReference type="InterPro" id="IPR043128">
    <property type="entry name" value="Rev_trsase/Diguanyl_cyclase"/>
</dbReference>
<proteinExistence type="predicted"/>
<protein>
    <recommendedName>
        <fullName evidence="1">diguanylate cyclase</fullName>
        <ecNumber evidence="1">2.7.7.65</ecNumber>
    </recommendedName>
</protein>
<dbReference type="Proteomes" id="UP001172778">
    <property type="component" value="Unassembled WGS sequence"/>
</dbReference>
<keyword evidence="4" id="KW-0548">Nucleotidyltransferase</keyword>
<feature type="domain" description="GGDEF" evidence="3">
    <location>
        <begin position="463"/>
        <end position="597"/>
    </location>
</feature>
<keyword evidence="4" id="KW-0808">Transferase</keyword>
<dbReference type="RefSeq" id="WP_284099589.1">
    <property type="nucleotide sequence ID" value="NZ_JARRAF010000004.1"/>
</dbReference>
<dbReference type="EMBL" id="JARRAF010000004">
    <property type="protein sequence ID" value="MDK2123295.1"/>
    <property type="molecule type" value="Genomic_DNA"/>
</dbReference>